<name>A0A0L0F8Q9_9EUKA</name>
<dbReference type="GeneID" id="25915001"/>
<protein>
    <submittedName>
        <fullName evidence="1">Uncharacterized protein</fullName>
    </submittedName>
</protein>
<reference evidence="1 2" key="1">
    <citation type="submission" date="2011-02" db="EMBL/GenBank/DDBJ databases">
        <title>The Genome Sequence of Sphaeroforma arctica JP610.</title>
        <authorList>
            <consortium name="The Broad Institute Genome Sequencing Platform"/>
            <person name="Russ C."/>
            <person name="Cuomo C."/>
            <person name="Young S.K."/>
            <person name="Zeng Q."/>
            <person name="Gargeya S."/>
            <person name="Alvarado L."/>
            <person name="Berlin A."/>
            <person name="Chapman S.B."/>
            <person name="Chen Z."/>
            <person name="Freedman E."/>
            <person name="Gellesch M."/>
            <person name="Goldberg J."/>
            <person name="Griggs A."/>
            <person name="Gujja S."/>
            <person name="Heilman E."/>
            <person name="Heiman D."/>
            <person name="Howarth C."/>
            <person name="Mehta T."/>
            <person name="Neiman D."/>
            <person name="Pearson M."/>
            <person name="Roberts A."/>
            <person name="Saif S."/>
            <person name="Shea T."/>
            <person name="Shenoy N."/>
            <person name="Sisk P."/>
            <person name="Stolte C."/>
            <person name="Sykes S."/>
            <person name="White J."/>
            <person name="Yandava C."/>
            <person name="Burger G."/>
            <person name="Gray M.W."/>
            <person name="Holland P.W.H."/>
            <person name="King N."/>
            <person name="Lang F.B.F."/>
            <person name="Roger A.J."/>
            <person name="Ruiz-Trillo I."/>
            <person name="Haas B."/>
            <person name="Nusbaum C."/>
            <person name="Birren B."/>
        </authorList>
    </citation>
    <scope>NUCLEOTIDE SEQUENCE [LARGE SCALE GENOMIC DNA]</scope>
    <source>
        <strain evidence="1 2">JP610</strain>
    </source>
</reference>
<proteinExistence type="predicted"/>
<dbReference type="RefSeq" id="XP_014146843.1">
    <property type="nucleotide sequence ID" value="XM_014291368.1"/>
</dbReference>
<sequence length="99" mass="10244">SPAKSGCFIYQLGDIMQSQCIALDMQSPMLICPHPMVYPTGVHQAAAAFLGSSVLLGDAESIYSTCAVHGCVCGARLAPGTHHESACAAAFEHHCPSPA</sequence>
<dbReference type="Proteomes" id="UP000054560">
    <property type="component" value="Unassembled WGS sequence"/>
</dbReference>
<gene>
    <name evidence="1" type="ORF">SARC_14497</name>
</gene>
<accession>A0A0L0F8Q9</accession>
<evidence type="ECO:0000313" key="2">
    <source>
        <dbReference type="Proteomes" id="UP000054560"/>
    </source>
</evidence>
<dbReference type="AlphaFoldDB" id="A0A0L0F8Q9"/>
<keyword evidence="2" id="KW-1185">Reference proteome</keyword>
<organism evidence="1 2">
    <name type="scientific">Sphaeroforma arctica JP610</name>
    <dbReference type="NCBI Taxonomy" id="667725"/>
    <lineage>
        <taxon>Eukaryota</taxon>
        <taxon>Ichthyosporea</taxon>
        <taxon>Ichthyophonida</taxon>
        <taxon>Sphaeroforma</taxon>
    </lineage>
</organism>
<dbReference type="EMBL" id="KQ246301">
    <property type="protein sequence ID" value="KNC72941.1"/>
    <property type="molecule type" value="Genomic_DNA"/>
</dbReference>
<evidence type="ECO:0000313" key="1">
    <source>
        <dbReference type="EMBL" id="KNC72941.1"/>
    </source>
</evidence>
<feature type="non-terminal residue" evidence="1">
    <location>
        <position position="1"/>
    </location>
</feature>